<comment type="caution">
    <text evidence="3">The sequence shown here is derived from an EMBL/GenBank/DDBJ whole genome shotgun (WGS) entry which is preliminary data.</text>
</comment>
<gene>
    <name evidence="3" type="ORF">Cme02nite_69320</name>
</gene>
<feature type="region of interest" description="Disordered" evidence="1">
    <location>
        <begin position="100"/>
        <end position="139"/>
    </location>
</feature>
<dbReference type="InterPro" id="IPR057630">
    <property type="entry name" value="Terminase_6"/>
</dbReference>
<dbReference type="Proteomes" id="UP000660339">
    <property type="component" value="Unassembled WGS sequence"/>
</dbReference>
<protein>
    <recommendedName>
        <fullName evidence="2">Terminase small subunit actinomycetes phage-type domain-containing protein</fullName>
    </recommendedName>
</protein>
<proteinExistence type="predicted"/>
<evidence type="ECO:0000313" key="4">
    <source>
        <dbReference type="Proteomes" id="UP000660339"/>
    </source>
</evidence>
<organism evidence="3 4">
    <name type="scientific">Catellatospora methionotrophica</name>
    <dbReference type="NCBI Taxonomy" id="121620"/>
    <lineage>
        <taxon>Bacteria</taxon>
        <taxon>Bacillati</taxon>
        <taxon>Actinomycetota</taxon>
        <taxon>Actinomycetes</taxon>
        <taxon>Micromonosporales</taxon>
        <taxon>Micromonosporaceae</taxon>
        <taxon>Catellatospora</taxon>
    </lineage>
</organism>
<evidence type="ECO:0000259" key="2">
    <source>
        <dbReference type="Pfam" id="PF23931"/>
    </source>
</evidence>
<dbReference type="AlphaFoldDB" id="A0A8J3LTQ0"/>
<accession>A0A8J3LTQ0</accession>
<evidence type="ECO:0000313" key="3">
    <source>
        <dbReference type="EMBL" id="GIG18600.1"/>
    </source>
</evidence>
<sequence>MLNHFASAGSEMDSAFRTHLRILGHLMPIAYYALYRIDMQSLSEWFEVALAATTVEDRDRATVELARSYCLAIDAEAPLDKFGPLLLKALEALAMTPRSRLTTDKGGATNDDQPSPLDELRARRRTRAHRAAAVDATAS</sequence>
<reference evidence="3" key="1">
    <citation type="submission" date="2021-01" db="EMBL/GenBank/DDBJ databases">
        <title>Whole genome shotgun sequence of Catellatospora methionotrophica NBRC 14553.</title>
        <authorList>
            <person name="Komaki H."/>
            <person name="Tamura T."/>
        </authorList>
    </citation>
    <scope>NUCLEOTIDE SEQUENCE</scope>
    <source>
        <strain evidence="3">NBRC 14553</strain>
    </source>
</reference>
<feature type="domain" description="Terminase small subunit actinomycetes phage-type" evidence="2">
    <location>
        <begin position="51"/>
        <end position="127"/>
    </location>
</feature>
<evidence type="ECO:0000256" key="1">
    <source>
        <dbReference type="SAM" id="MobiDB-lite"/>
    </source>
</evidence>
<name>A0A8J3LTQ0_9ACTN</name>
<dbReference type="Pfam" id="PF23931">
    <property type="entry name" value="Terminase_6"/>
    <property type="match status" value="1"/>
</dbReference>
<keyword evidence="4" id="KW-1185">Reference proteome</keyword>
<dbReference type="EMBL" id="BONJ01000041">
    <property type="protein sequence ID" value="GIG18600.1"/>
    <property type="molecule type" value="Genomic_DNA"/>
</dbReference>